<dbReference type="Gene3D" id="3.60.15.10">
    <property type="entry name" value="Ribonuclease Z/Hydroxyacylglutathione hydrolase-like"/>
    <property type="match status" value="1"/>
</dbReference>
<dbReference type="EMBL" id="ASRX01000003">
    <property type="protein sequence ID" value="EYF08446.1"/>
    <property type="molecule type" value="Genomic_DNA"/>
</dbReference>
<keyword evidence="11" id="KW-1185">Reference proteome</keyword>
<comment type="similarity">
    <text evidence="8">Belongs to the RNase Z family.</text>
</comment>
<name>A0A017TIJ0_9BACT</name>
<feature type="binding site" evidence="8">
    <location>
        <position position="267"/>
    </location>
    <ligand>
        <name>Zn(2+)</name>
        <dbReference type="ChEBI" id="CHEBI:29105"/>
        <label>2</label>
        <note>catalytic</note>
    </ligand>
</feature>
<dbReference type="NCBIfam" id="NF000801">
    <property type="entry name" value="PRK00055.1-3"/>
    <property type="match status" value="1"/>
</dbReference>
<comment type="subunit">
    <text evidence="1 8">Homodimer.</text>
</comment>
<feature type="domain" description="Metallo-beta-lactamase" evidence="9">
    <location>
        <begin position="199"/>
        <end position="267"/>
    </location>
</feature>
<accession>A0A017TIJ0</accession>
<feature type="binding site" evidence="8">
    <location>
        <position position="66"/>
    </location>
    <ligand>
        <name>Zn(2+)</name>
        <dbReference type="ChEBI" id="CHEBI:29105"/>
        <label>2</label>
        <note>catalytic</note>
    </ligand>
</feature>
<dbReference type="SUPFAM" id="SSF56281">
    <property type="entry name" value="Metallo-hydrolase/oxidoreductase"/>
    <property type="match status" value="1"/>
</dbReference>
<feature type="binding site" evidence="8">
    <location>
        <position position="63"/>
    </location>
    <ligand>
        <name>Zn(2+)</name>
        <dbReference type="ChEBI" id="CHEBI:29105"/>
        <label>1</label>
        <note>catalytic</note>
    </ligand>
</feature>
<dbReference type="EC" id="3.1.26.11" evidence="8"/>
<evidence type="ECO:0000259" key="9">
    <source>
        <dbReference type="Pfam" id="PF12706"/>
    </source>
</evidence>
<evidence type="ECO:0000256" key="5">
    <source>
        <dbReference type="ARBA" id="ARBA00022759"/>
    </source>
</evidence>
<evidence type="ECO:0000313" key="10">
    <source>
        <dbReference type="EMBL" id="EYF08446.1"/>
    </source>
</evidence>
<gene>
    <name evidence="8" type="primary">rnz</name>
    <name evidence="10" type="ORF">CAP_3975</name>
</gene>
<keyword evidence="7 8" id="KW-0862">Zinc</keyword>
<evidence type="ECO:0000313" key="11">
    <source>
        <dbReference type="Proteomes" id="UP000019678"/>
    </source>
</evidence>
<keyword evidence="3 8" id="KW-0540">Nuclease</keyword>
<dbReference type="STRING" id="1192034.CAP_3975"/>
<dbReference type="NCBIfam" id="TIGR02651">
    <property type="entry name" value="RNase_Z"/>
    <property type="match status" value="1"/>
</dbReference>
<evidence type="ECO:0000256" key="6">
    <source>
        <dbReference type="ARBA" id="ARBA00022801"/>
    </source>
</evidence>
<dbReference type="PANTHER" id="PTHR46018:SF2">
    <property type="entry name" value="ZINC PHOSPHODIESTERASE ELAC PROTEIN 1"/>
    <property type="match status" value="1"/>
</dbReference>
<comment type="cofactor">
    <cofactor evidence="8">
        <name>Zn(2+)</name>
        <dbReference type="ChEBI" id="CHEBI:29105"/>
    </cofactor>
    <text evidence="8">Binds 2 Zn(2+) ions.</text>
</comment>
<comment type="caution">
    <text evidence="10">The sequence shown here is derived from an EMBL/GenBank/DDBJ whole genome shotgun (WGS) entry which is preliminary data.</text>
</comment>
<keyword evidence="5 8" id="KW-0255">Endonuclease</keyword>
<dbReference type="InterPro" id="IPR036866">
    <property type="entry name" value="RibonucZ/Hydroxyglut_hydro"/>
</dbReference>
<feature type="binding site" evidence="8">
    <location>
        <position position="61"/>
    </location>
    <ligand>
        <name>Zn(2+)</name>
        <dbReference type="ChEBI" id="CHEBI:29105"/>
        <label>1</label>
        <note>catalytic</note>
    </ligand>
</feature>
<comment type="catalytic activity">
    <reaction evidence="8">
        <text>Endonucleolytic cleavage of RNA, removing extra 3' nucleotides from tRNA precursor, generating 3' termini of tRNAs. A 3'-hydroxy group is left at the tRNA terminus and a 5'-phosphoryl group is left at the trailer molecule.</text>
        <dbReference type="EC" id="3.1.26.11"/>
    </reaction>
</comment>
<protein>
    <recommendedName>
        <fullName evidence="8">Ribonuclease Z</fullName>
        <shortName evidence="8">RNase Z</shortName>
        <ecNumber evidence="8">3.1.26.11</ecNumber>
    </recommendedName>
    <alternativeName>
        <fullName evidence="8">tRNA 3 endonuclease</fullName>
    </alternativeName>
    <alternativeName>
        <fullName evidence="8">tRNase Z</fullName>
    </alternativeName>
</protein>
<organism evidence="10 11">
    <name type="scientific">Chondromyces apiculatus DSM 436</name>
    <dbReference type="NCBI Taxonomy" id="1192034"/>
    <lineage>
        <taxon>Bacteria</taxon>
        <taxon>Pseudomonadati</taxon>
        <taxon>Myxococcota</taxon>
        <taxon>Polyangia</taxon>
        <taxon>Polyangiales</taxon>
        <taxon>Polyangiaceae</taxon>
        <taxon>Chondromyces</taxon>
    </lineage>
</organism>
<reference evidence="10 11" key="1">
    <citation type="submission" date="2013-05" db="EMBL/GenBank/DDBJ databases">
        <title>Genome assembly of Chondromyces apiculatus DSM 436.</title>
        <authorList>
            <person name="Sharma G."/>
            <person name="Khatri I."/>
            <person name="Kaur C."/>
            <person name="Mayilraj S."/>
            <person name="Subramanian S."/>
        </authorList>
    </citation>
    <scope>NUCLEOTIDE SEQUENCE [LARGE SCALE GENOMIC DNA]</scope>
    <source>
        <strain evidence="10 11">DSM 436</strain>
    </source>
</reference>
<dbReference type="Proteomes" id="UP000019678">
    <property type="component" value="Unassembled WGS sequence"/>
</dbReference>
<dbReference type="RefSeq" id="WP_044235458.1">
    <property type="nucleotide sequence ID" value="NZ_ASRX01000003.1"/>
</dbReference>
<evidence type="ECO:0000256" key="1">
    <source>
        <dbReference type="ARBA" id="ARBA00011738"/>
    </source>
</evidence>
<feature type="binding site" evidence="8">
    <location>
        <position position="65"/>
    </location>
    <ligand>
        <name>Zn(2+)</name>
        <dbReference type="ChEBI" id="CHEBI:29105"/>
        <label>2</label>
        <note>catalytic</note>
    </ligand>
</feature>
<dbReference type="OrthoDB" id="9800940at2"/>
<dbReference type="AlphaFoldDB" id="A0A017TIJ0"/>
<dbReference type="CDD" id="cd07717">
    <property type="entry name" value="RNaseZ_ZiPD-like_MBL-fold"/>
    <property type="match status" value="1"/>
</dbReference>
<proteinExistence type="inferred from homology"/>
<feature type="active site" description="Proton acceptor" evidence="8">
    <location>
        <position position="65"/>
    </location>
</feature>
<dbReference type="InterPro" id="IPR001279">
    <property type="entry name" value="Metallo-B-lactamas"/>
</dbReference>
<evidence type="ECO:0000256" key="4">
    <source>
        <dbReference type="ARBA" id="ARBA00022723"/>
    </source>
</evidence>
<keyword evidence="6 8" id="KW-0378">Hydrolase</keyword>
<dbReference type="HAMAP" id="MF_01818">
    <property type="entry name" value="RNase_Z_BN"/>
    <property type="match status" value="1"/>
</dbReference>
<evidence type="ECO:0000256" key="2">
    <source>
        <dbReference type="ARBA" id="ARBA00022694"/>
    </source>
</evidence>
<keyword evidence="2 8" id="KW-0819">tRNA processing</keyword>
<dbReference type="eggNOG" id="COG1234">
    <property type="taxonomic scope" value="Bacteria"/>
</dbReference>
<evidence type="ECO:0000256" key="7">
    <source>
        <dbReference type="ARBA" id="ARBA00022833"/>
    </source>
</evidence>
<dbReference type="GO" id="GO:0008270">
    <property type="term" value="F:zinc ion binding"/>
    <property type="evidence" value="ECO:0007669"/>
    <property type="project" value="UniProtKB-UniRule"/>
</dbReference>
<comment type="function">
    <text evidence="8">Zinc phosphodiesterase, which displays some tRNA 3'-processing endonuclease activity. Probably involved in tRNA maturation, by removing a 3'-trailer from precursor tRNA.</text>
</comment>
<sequence length="305" mass="32986">MSLRLTFLGTSAAAPTARRNLSGLFVRREGASMLFDCGEGTQRQMIRYGTGFALDAVFFTHFHADHYLGIIGFLRTLSMMGRTEPLRLYGPPPAASFLPQVIHLGVEELGLAVEVVEISSGTAFAGDGYRVEAFPTDHRVRSIGYALVEDPRPGHFDVNAARAQGVPQGPLFGKLQRGDAVTLADGRVVHPAQVVGPARAGRRVVISGDTRPCGATIAAAQGADLLVHEATFGDAEQERAEYTKHTTAREAARVAREAGVGRLMLTHLSTRYDHEPEVLLRQAREEIDACEVAEDGLVVDLPFKE</sequence>
<feature type="binding site" evidence="8">
    <location>
        <position position="209"/>
    </location>
    <ligand>
        <name>Zn(2+)</name>
        <dbReference type="ChEBI" id="CHEBI:29105"/>
        <label>2</label>
        <note>catalytic</note>
    </ligand>
</feature>
<evidence type="ECO:0000256" key="8">
    <source>
        <dbReference type="HAMAP-Rule" id="MF_01818"/>
    </source>
</evidence>
<dbReference type="GO" id="GO:0042781">
    <property type="term" value="F:3'-tRNA processing endoribonuclease activity"/>
    <property type="evidence" value="ECO:0007669"/>
    <property type="project" value="UniProtKB-UniRule"/>
</dbReference>
<feature type="binding site" evidence="8">
    <location>
        <position position="209"/>
    </location>
    <ligand>
        <name>Zn(2+)</name>
        <dbReference type="ChEBI" id="CHEBI:29105"/>
        <label>1</label>
        <note>catalytic</note>
    </ligand>
</feature>
<evidence type="ECO:0000256" key="3">
    <source>
        <dbReference type="ARBA" id="ARBA00022722"/>
    </source>
</evidence>
<feature type="binding site" evidence="8">
    <location>
        <position position="138"/>
    </location>
    <ligand>
        <name>Zn(2+)</name>
        <dbReference type="ChEBI" id="CHEBI:29105"/>
        <label>1</label>
        <note>catalytic</note>
    </ligand>
</feature>
<dbReference type="Pfam" id="PF12706">
    <property type="entry name" value="Lactamase_B_2"/>
    <property type="match status" value="1"/>
</dbReference>
<keyword evidence="4 8" id="KW-0479">Metal-binding</keyword>
<dbReference type="Pfam" id="PF23023">
    <property type="entry name" value="Anti-Pycsar_Apyc1"/>
    <property type="match status" value="1"/>
</dbReference>
<dbReference type="PANTHER" id="PTHR46018">
    <property type="entry name" value="ZINC PHOSPHODIESTERASE ELAC PROTEIN 1"/>
    <property type="match status" value="1"/>
</dbReference>
<dbReference type="InterPro" id="IPR013471">
    <property type="entry name" value="RNase_Z/BN"/>
</dbReference>